<organism evidence="3 4">
    <name type="scientific">Multifurca ochricompacta</name>
    <dbReference type="NCBI Taxonomy" id="376703"/>
    <lineage>
        <taxon>Eukaryota</taxon>
        <taxon>Fungi</taxon>
        <taxon>Dikarya</taxon>
        <taxon>Basidiomycota</taxon>
        <taxon>Agaricomycotina</taxon>
        <taxon>Agaricomycetes</taxon>
        <taxon>Russulales</taxon>
        <taxon>Russulaceae</taxon>
        <taxon>Multifurca</taxon>
    </lineage>
</organism>
<feature type="transmembrane region" description="Helical" evidence="1">
    <location>
        <begin position="164"/>
        <end position="188"/>
    </location>
</feature>
<evidence type="ECO:0000313" key="4">
    <source>
        <dbReference type="Proteomes" id="UP001203297"/>
    </source>
</evidence>
<proteinExistence type="predicted"/>
<evidence type="ECO:0000256" key="2">
    <source>
        <dbReference type="SAM" id="SignalP"/>
    </source>
</evidence>
<comment type="caution">
    <text evidence="3">The sequence shown here is derived from an EMBL/GenBank/DDBJ whole genome shotgun (WGS) entry which is preliminary data.</text>
</comment>
<keyword evidence="1" id="KW-1133">Transmembrane helix</keyword>
<sequence length="231" mass="25234">MRLTIPLLVVGAGFATANPLRVMIATTEVSAFRLGHPATNVGPAVSADVKPTKMRHLCKNMQKAVQNTASRILSAIGISGPSLSVTTPVPEGGISRVQITHHKLVPIPMIEPFMVNAGGKPPHQDVSVMHYGVHKDIKDTHYRGPLLHRVHRALMLLGPWEGRIVAFVLGCGIGVLLRMFWVLTVLAVRAFRSTPEPEEEAIFVYTDEAPVYIEINEKRGSEATITEENRA</sequence>
<dbReference type="Proteomes" id="UP001203297">
    <property type="component" value="Unassembled WGS sequence"/>
</dbReference>
<dbReference type="AlphaFoldDB" id="A0AAD4LVX9"/>
<dbReference type="EMBL" id="WTXG01000264">
    <property type="protein sequence ID" value="KAI0289924.1"/>
    <property type="molecule type" value="Genomic_DNA"/>
</dbReference>
<keyword evidence="4" id="KW-1185">Reference proteome</keyword>
<keyword evidence="2" id="KW-0732">Signal</keyword>
<name>A0AAD4LVX9_9AGAM</name>
<keyword evidence="1" id="KW-0472">Membrane</keyword>
<accession>A0AAD4LVX9</accession>
<protein>
    <submittedName>
        <fullName evidence="3">Uncharacterized protein</fullName>
    </submittedName>
</protein>
<reference evidence="3" key="1">
    <citation type="journal article" date="2022" name="New Phytol.">
        <title>Evolutionary transition to the ectomycorrhizal habit in the genomes of a hyperdiverse lineage of mushroom-forming fungi.</title>
        <authorList>
            <person name="Looney B."/>
            <person name="Miyauchi S."/>
            <person name="Morin E."/>
            <person name="Drula E."/>
            <person name="Courty P.E."/>
            <person name="Kohler A."/>
            <person name="Kuo A."/>
            <person name="LaButti K."/>
            <person name="Pangilinan J."/>
            <person name="Lipzen A."/>
            <person name="Riley R."/>
            <person name="Andreopoulos W."/>
            <person name="He G."/>
            <person name="Johnson J."/>
            <person name="Nolan M."/>
            <person name="Tritt A."/>
            <person name="Barry K.W."/>
            <person name="Grigoriev I.V."/>
            <person name="Nagy L.G."/>
            <person name="Hibbett D."/>
            <person name="Henrissat B."/>
            <person name="Matheny P.B."/>
            <person name="Labbe J."/>
            <person name="Martin F.M."/>
        </authorList>
    </citation>
    <scope>NUCLEOTIDE SEQUENCE</scope>
    <source>
        <strain evidence="3">BPL690</strain>
    </source>
</reference>
<gene>
    <name evidence="3" type="ORF">B0F90DRAFT_1789994</name>
</gene>
<feature type="chain" id="PRO_5042120700" evidence="2">
    <location>
        <begin position="18"/>
        <end position="231"/>
    </location>
</feature>
<evidence type="ECO:0000256" key="1">
    <source>
        <dbReference type="SAM" id="Phobius"/>
    </source>
</evidence>
<keyword evidence="1" id="KW-0812">Transmembrane</keyword>
<feature type="signal peptide" evidence="2">
    <location>
        <begin position="1"/>
        <end position="17"/>
    </location>
</feature>
<evidence type="ECO:0000313" key="3">
    <source>
        <dbReference type="EMBL" id="KAI0289924.1"/>
    </source>
</evidence>